<organism evidence="4 5">
    <name type="scientific">Occallatibacter riparius</name>
    <dbReference type="NCBI Taxonomy" id="1002689"/>
    <lineage>
        <taxon>Bacteria</taxon>
        <taxon>Pseudomonadati</taxon>
        <taxon>Acidobacteriota</taxon>
        <taxon>Terriglobia</taxon>
        <taxon>Terriglobales</taxon>
        <taxon>Acidobacteriaceae</taxon>
        <taxon>Occallatibacter</taxon>
    </lineage>
</organism>
<dbReference type="SUPFAM" id="SSF51905">
    <property type="entry name" value="FAD/NAD(P)-binding domain"/>
    <property type="match status" value="1"/>
</dbReference>
<dbReference type="NCBIfam" id="NF004833">
    <property type="entry name" value="PRK06185.1-1"/>
    <property type="match status" value="1"/>
</dbReference>
<accession>A0A9J7BJJ1</accession>
<dbReference type="AlphaFoldDB" id="A0A9J7BJJ1"/>
<keyword evidence="1" id="KW-0560">Oxidoreductase</keyword>
<protein>
    <submittedName>
        <fullName evidence="4">FAD-dependent oxidoreductase</fullName>
    </submittedName>
</protein>
<feature type="transmembrane region" description="Helical" evidence="2">
    <location>
        <begin position="416"/>
        <end position="435"/>
    </location>
</feature>
<dbReference type="RefSeq" id="WP_260791820.1">
    <property type="nucleotide sequence ID" value="NZ_CP093313.1"/>
</dbReference>
<dbReference type="EMBL" id="CP093313">
    <property type="protein sequence ID" value="UWZ82633.1"/>
    <property type="molecule type" value="Genomic_DNA"/>
</dbReference>
<name>A0A9J7BJJ1_9BACT</name>
<dbReference type="NCBIfam" id="NF004834">
    <property type="entry name" value="PRK06185.1-3"/>
    <property type="match status" value="1"/>
</dbReference>
<reference evidence="4" key="1">
    <citation type="submission" date="2021-04" db="EMBL/GenBank/DDBJ databases">
        <title>Phylogenetic analysis of Acidobacteriaceae.</title>
        <authorList>
            <person name="Qiu L."/>
            <person name="Zhang Q."/>
        </authorList>
    </citation>
    <scope>NUCLEOTIDE SEQUENCE</scope>
    <source>
        <strain evidence="4">DSM 25168</strain>
    </source>
</reference>
<evidence type="ECO:0000313" key="5">
    <source>
        <dbReference type="Proteomes" id="UP001059380"/>
    </source>
</evidence>
<evidence type="ECO:0000259" key="3">
    <source>
        <dbReference type="Pfam" id="PF01494"/>
    </source>
</evidence>
<keyword evidence="2" id="KW-1133">Transmembrane helix</keyword>
<proteinExistence type="predicted"/>
<dbReference type="Pfam" id="PF01494">
    <property type="entry name" value="FAD_binding_3"/>
    <property type="match status" value="1"/>
</dbReference>
<evidence type="ECO:0000313" key="4">
    <source>
        <dbReference type="EMBL" id="UWZ82633.1"/>
    </source>
</evidence>
<dbReference type="KEGG" id="orp:MOP44_18930"/>
<evidence type="ECO:0000256" key="1">
    <source>
        <dbReference type="ARBA" id="ARBA00023002"/>
    </source>
</evidence>
<dbReference type="GO" id="GO:0016491">
    <property type="term" value="F:oxidoreductase activity"/>
    <property type="evidence" value="ECO:0007669"/>
    <property type="project" value="UniProtKB-KW"/>
</dbReference>
<keyword evidence="2" id="KW-0812">Transmembrane</keyword>
<dbReference type="Proteomes" id="UP001059380">
    <property type="component" value="Chromosome"/>
</dbReference>
<keyword evidence="2" id="KW-0472">Membrane</keyword>
<dbReference type="InterPro" id="IPR036188">
    <property type="entry name" value="FAD/NAD-bd_sf"/>
</dbReference>
<keyword evidence="5" id="KW-1185">Reference proteome</keyword>
<gene>
    <name evidence="4" type="ORF">MOP44_18930</name>
</gene>
<sequence length="446" mass="48967">MEPEVLDTTCCVVGGGPAGVMLGYLLARRGVAVTVLEKHADFFRDFRGDTVHPSTLEVLRELGLLDEFLSLPHQQIKTARLHFGDENLGVADFSHLPATCRFVALMPQWDFLNFLTSHARNIPQFQLRMQHEVTNLLSSDDRITGVIAQNESREVHVRADLVVGCDGRHSITRKAAGLEVIEQGVPIDVLWFRISRKPDDPGEVLGNVNYGRALILINRSTYFQAGFIIPKGSYDDVRSEGLEAFRASIVRIVSYLSDRVHEIQSWDQVKILTVQINRLRRWYREGLLCIGDAAHAMSPAGGVGINLAIQDAVAAANILAEPLLAGRSGISTLAAVQRRRDLPTRITQGAQSLAHRGFSRIFAATGPMKAPWQIRVVTQIPGVQRLLGHAIGMGAQPEHVRPAPQQHPRRSRRSSFVPAAIGFAAAGVAIGFMAWRAVSRTQSASA</sequence>
<evidence type="ECO:0000256" key="2">
    <source>
        <dbReference type="SAM" id="Phobius"/>
    </source>
</evidence>
<feature type="domain" description="FAD-binding" evidence="3">
    <location>
        <begin position="7"/>
        <end position="347"/>
    </location>
</feature>
<dbReference type="GO" id="GO:0071949">
    <property type="term" value="F:FAD binding"/>
    <property type="evidence" value="ECO:0007669"/>
    <property type="project" value="InterPro"/>
</dbReference>
<dbReference type="InterPro" id="IPR002938">
    <property type="entry name" value="FAD-bd"/>
</dbReference>
<dbReference type="PANTHER" id="PTHR43476:SF5">
    <property type="entry name" value="FAD-DEPENDENT MONOOXYGENASE"/>
    <property type="match status" value="1"/>
</dbReference>
<dbReference type="Gene3D" id="3.50.50.60">
    <property type="entry name" value="FAD/NAD(P)-binding domain"/>
    <property type="match status" value="2"/>
</dbReference>
<dbReference type="PANTHER" id="PTHR43476">
    <property type="entry name" value="3-(3-HYDROXY-PHENYL)PROPIONATE/3-HYDROXYCINNAMIC ACID HYDROXYLASE"/>
    <property type="match status" value="1"/>
</dbReference>
<dbReference type="InterPro" id="IPR050631">
    <property type="entry name" value="PheA/TfdB_FAD_monoxygenase"/>
</dbReference>
<dbReference type="PRINTS" id="PR00420">
    <property type="entry name" value="RNGMNOXGNASE"/>
</dbReference>